<keyword evidence="2" id="KW-1185">Reference proteome</keyword>
<protein>
    <submittedName>
        <fullName evidence="1">Effector-binding domain-containing protein</fullName>
    </submittedName>
</protein>
<organism evidence="1 2">
    <name type="scientific">Parafilimonas terrae</name>
    <dbReference type="NCBI Taxonomy" id="1465490"/>
    <lineage>
        <taxon>Bacteria</taxon>
        <taxon>Pseudomonadati</taxon>
        <taxon>Bacteroidota</taxon>
        <taxon>Chitinophagia</taxon>
        <taxon>Chitinophagales</taxon>
        <taxon>Chitinophagaceae</taxon>
        <taxon>Parafilimonas</taxon>
    </lineage>
</organism>
<dbReference type="InterPro" id="IPR011256">
    <property type="entry name" value="Reg_factor_effector_dom_sf"/>
</dbReference>
<dbReference type="AlphaFoldDB" id="A0A1I5SHT7"/>
<evidence type="ECO:0000313" key="2">
    <source>
        <dbReference type="Proteomes" id="UP000199031"/>
    </source>
</evidence>
<evidence type="ECO:0000313" key="1">
    <source>
        <dbReference type="EMBL" id="SFP70057.1"/>
    </source>
</evidence>
<name>A0A1I5SHT7_9BACT</name>
<dbReference type="EMBL" id="FOXQ01000001">
    <property type="protein sequence ID" value="SFP70057.1"/>
    <property type="molecule type" value="Genomic_DNA"/>
</dbReference>
<dbReference type="STRING" id="1465490.SAMN05444277_101762"/>
<gene>
    <name evidence="1" type="ORF">SAMN05444277_101762</name>
</gene>
<dbReference type="Proteomes" id="UP000199031">
    <property type="component" value="Unassembled WGS sequence"/>
</dbReference>
<proteinExistence type="predicted"/>
<sequence length="311" mass="34948">MLHSMKKLTVAILVVLLLVFAIIYFLIPPQFTVSNTILLKANPNSIYRCLSNEAKWEKILEEEGSADNPKQKIKIGKKLMGSMEVQIKDKGSSFPGLIEILALKNDSAAIKWTLNVERGPGLFKRIQNYFIAKKLKNSTAGILGNVKKFLEKTENIYDIQVQMVSIKDTLLVAIKTTSKNYPGLQEVYGRIDKLQNYATANGAVQTGYPMLSVRTGDSINFEIITGLPISKDLKGSGIILHKEMPSTGRMLATNEIKGGPYTIKKAFNNLEDFFEDHKFISPAVPFESLITNRMQEKDTSKWVTKIYYPVY</sequence>
<reference evidence="1 2" key="1">
    <citation type="submission" date="2016-10" db="EMBL/GenBank/DDBJ databases">
        <authorList>
            <person name="de Groot N.N."/>
        </authorList>
    </citation>
    <scope>NUCLEOTIDE SEQUENCE [LARGE SCALE GENOMIC DNA]</scope>
    <source>
        <strain evidence="1 2">DSM 28286</strain>
    </source>
</reference>
<accession>A0A1I5SHT7</accession>
<dbReference type="Gene3D" id="3.20.80.10">
    <property type="entry name" value="Regulatory factor, effector binding domain"/>
    <property type="match status" value="1"/>
</dbReference>